<accession>A0A7W3J4G3</accession>
<protein>
    <submittedName>
        <fullName evidence="2">D-threo-aldose 1-dehydrogenase</fullName>
        <ecNumber evidence="2">1.1.1.122</ecNumber>
    </submittedName>
</protein>
<dbReference type="GO" id="GO:0047834">
    <property type="term" value="F:D-threo-aldose 1-dehydrogenase activity"/>
    <property type="evidence" value="ECO:0007669"/>
    <property type="project" value="UniProtKB-EC"/>
</dbReference>
<dbReference type="InterPro" id="IPR020471">
    <property type="entry name" value="AKR"/>
</dbReference>
<reference evidence="2 3" key="1">
    <citation type="submission" date="2020-07" db="EMBL/GenBank/DDBJ databases">
        <title>Sequencing the genomes of 1000 actinobacteria strains.</title>
        <authorList>
            <person name="Klenk H.-P."/>
        </authorList>
    </citation>
    <scope>NUCLEOTIDE SEQUENCE [LARGE SCALE GENOMIC DNA]</scope>
    <source>
        <strain evidence="2 3">DSM 44121</strain>
    </source>
</reference>
<dbReference type="InterPro" id="IPR023210">
    <property type="entry name" value="NADP_OxRdtase_dom"/>
</dbReference>
<dbReference type="SUPFAM" id="SSF51430">
    <property type="entry name" value="NAD(P)-linked oxidoreductase"/>
    <property type="match status" value="1"/>
</dbReference>
<dbReference type="InterPro" id="IPR044477">
    <property type="entry name" value="FDH-like"/>
</dbReference>
<keyword evidence="2" id="KW-0560">Oxidoreductase</keyword>
<keyword evidence="3" id="KW-1185">Reference proteome</keyword>
<feature type="domain" description="NADP-dependent oxidoreductase" evidence="1">
    <location>
        <begin position="19"/>
        <end position="322"/>
    </location>
</feature>
<evidence type="ECO:0000313" key="2">
    <source>
        <dbReference type="EMBL" id="MBA8806062.1"/>
    </source>
</evidence>
<dbReference type="AlphaFoldDB" id="A0A7W3J4G3"/>
<dbReference type="RefSeq" id="WP_246402086.1">
    <property type="nucleotide sequence ID" value="NZ_BAAATF010000001.1"/>
</dbReference>
<evidence type="ECO:0000313" key="3">
    <source>
        <dbReference type="Proteomes" id="UP000540568"/>
    </source>
</evidence>
<dbReference type="PANTHER" id="PTHR42686:SF1">
    <property type="entry name" value="GH17980P-RELATED"/>
    <property type="match status" value="1"/>
</dbReference>
<evidence type="ECO:0000259" key="1">
    <source>
        <dbReference type="Pfam" id="PF00248"/>
    </source>
</evidence>
<dbReference type="GO" id="GO:0005829">
    <property type="term" value="C:cytosol"/>
    <property type="evidence" value="ECO:0007669"/>
    <property type="project" value="TreeGrafter"/>
</dbReference>
<sequence>MPEPIMREHPLRTGTRLTELGLGAAQLGNLYRETTDQEARAAVDAAWDAGVRYFDTAPHYGLGLSERRLGAALAGRPRDEFVVSTKVGRALVPTPERAHLPDDDGFAVPAAHRREWDFSRDGVLRSLEGSLDRLGLDRVDVVYLHDPDAHWEQASTSGVGALVELRDQGVVSAIGAGMNQSAMLARFVRETDVDVVMCAGRFTLVDAAAVADLLPAAVERGVSVVAAAVYNSGLLANPRPRPGARFDYAEAPGDLVARVHRIADVAEPYGVTVPDLAARFALRHPAVASVVMGMRTAAHVTTSAERIARDVPEELWAELDRLGLVPAEGLAPHEPPTGRSTS</sequence>
<dbReference type="Proteomes" id="UP000540568">
    <property type="component" value="Unassembled WGS sequence"/>
</dbReference>
<dbReference type="EC" id="1.1.1.122" evidence="2"/>
<dbReference type="CDD" id="cd19162">
    <property type="entry name" value="AKR_FDH"/>
    <property type="match status" value="1"/>
</dbReference>
<organism evidence="2 3">
    <name type="scientific">Promicromonospora sukumoe</name>
    <dbReference type="NCBI Taxonomy" id="88382"/>
    <lineage>
        <taxon>Bacteria</taxon>
        <taxon>Bacillati</taxon>
        <taxon>Actinomycetota</taxon>
        <taxon>Actinomycetes</taxon>
        <taxon>Micrococcales</taxon>
        <taxon>Promicromonosporaceae</taxon>
        <taxon>Promicromonospora</taxon>
    </lineage>
</organism>
<comment type="caution">
    <text evidence="2">The sequence shown here is derived from an EMBL/GenBank/DDBJ whole genome shotgun (WGS) entry which is preliminary data.</text>
</comment>
<dbReference type="InterPro" id="IPR036812">
    <property type="entry name" value="NAD(P)_OxRdtase_dom_sf"/>
</dbReference>
<name>A0A7W3J4G3_9MICO</name>
<dbReference type="Gene3D" id="3.20.20.100">
    <property type="entry name" value="NADP-dependent oxidoreductase domain"/>
    <property type="match status" value="1"/>
</dbReference>
<dbReference type="Pfam" id="PF00248">
    <property type="entry name" value="Aldo_ket_red"/>
    <property type="match status" value="1"/>
</dbReference>
<dbReference type="EMBL" id="JACGWV010000001">
    <property type="protein sequence ID" value="MBA8806062.1"/>
    <property type="molecule type" value="Genomic_DNA"/>
</dbReference>
<gene>
    <name evidence="2" type="ORF">FHX71_000004</name>
</gene>
<proteinExistence type="predicted"/>
<dbReference type="PANTHER" id="PTHR42686">
    <property type="entry name" value="GH17980P-RELATED"/>
    <property type="match status" value="1"/>
</dbReference>